<dbReference type="SUPFAM" id="SSF50370">
    <property type="entry name" value="Ricin B-like lectins"/>
    <property type="match status" value="1"/>
</dbReference>
<evidence type="ECO:0000313" key="3">
    <source>
        <dbReference type="Proteomes" id="UP001299220"/>
    </source>
</evidence>
<reference evidence="2 3" key="1">
    <citation type="submission" date="2020-12" db="EMBL/GenBank/DDBJ databases">
        <title>Whole genome sequences of gut porcine anaerobes.</title>
        <authorList>
            <person name="Kubasova T."/>
            <person name="Jahodarova E."/>
            <person name="Rychlik I."/>
        </authorList>
    </citation>
    <scope>NUCLEOTIDE SEQUENCE [LARGE SCALE GENOMIC DNA]</scope>
    <source>
        <strain evidence="2 3">An867</strain>
    </source>
</reference>
<proteinExistence type="predicted"/>
<dbReference type="InterPro" id="IPR035992">
    <property type="entry name" value="Ricin_B-like_lectins"/>
</dbReference>
<dbReference type="Gene3D" id="2.80.10.50">
    <property type="match status" value="2"/>
</dbReference>
<dbReference type="InterPro" id="IPR000772">
    <property type="entry name" value="Ricin_B_lectin"/>
</dbReference>
<feature type="domain" description="Ricin B lectin" evidence="1">
    <location>
        <begin position="7"/>
        <end position="126"/>
    </location>
</feature>
<dbReference type="Pfam" id="PF14200">
    <property type="entry name" value="RicinB_lectin_2"/>
    <property type="match status" value="1"/>
</dbReference>
<sequence>MAVKMEKKYILTNRRSGKVLAANGSAAVQRTADGSDAQIWRAIPAEGVSVQLVQKSSGLALTASGEVENGLELTLAEATGGAEQLWKLTTTTKGYRKLVHVASGKVMDIKQISDADNAPAQLWDFVKGENQDWVADEVEKEKKAPAKRAVKEVKGCKTAKKAK</sequence>
<dbReference type="CDD" id="cd00161">
    <property type="entry name" value="beta-trefoil_Ricin-like"/>
    <property type="match status" value="1"/>
</dbReference>
<dbReference type="PROSITE" id="PS50231">
    <property type="entry name" value="RICIN_B_LECTIN"/>
    <property type="match status" value="1"/>
</dbReference>
<evidence type="ECO:0000259" key="1">
    <source>
        <dbReference type="SMART" id="SM00458"/>
    </source>
</evidence>
<dbReference type="SMART" id="SM00458">
    <property type="entry name" value="RICIN"/>
    <property type="match status" value="1"/>
</dbReference>
<protein>
    <submittedName>
        <fullName evidence="2">RICIN domain-containing protein</fullName>
    </submittedName>
</protein>
<organism evidence="2 3">
    <name type="scientific">Anaeromassilibacillus senegalensis</name>
    <dbReference type="NCBI Taxonomy" id="1673717"/>
    <lineage>
        <taxon>Bacteria</taxon>
        <taxon>Bacillati</taxon>
        <taxon>Bacillota</taxon>
        <taxon>Clostridia</taxon>
        <taxon>Eubacteriales</taxon>
        <taxon>Acutalibacteraceae</taxon>
        <taxon>Anaeromassilibacillus</taxon>
    </lineage>
</organism>
<keyword evidence="3" id="KW-1185">Reference proteome</keyword>
<dbReference type="EMBL" id="JAFBIT010000001">
    <property type="protein sequence ID" value="MCF2652177.1"/>
    <property type="molecule type" value="Genomic_DNA"/>
</dbReference>
<accession>A0ABS9CLY8</accession>
<dbReference type="RefSeq" id="WP_235323196.1">
    <property type="nucleotide sequence ID" value="NZ_JAFBIT010000001.1"/>
</dbReference>
<comment type="caution">
    <text evidence="2">The sequence shown here is derived from an EMBL/GenBank/DDBJ whole genome shotgun (WGS) entry which is preliminary data.</text>
</comment>
<gene>
    <name evidence="2" type="ORF">JQM67_06150</name>
</gene>
<dbReference type="Proteomes" id="UP001299220">
    <property type="component" value="Unassembled WGS sequence"/>
</dbReference>
<evidence type="ECO:0000313" key="2">
    <source>
        <dbReference type="EMBL" id="MCF2652177.1"/>
    </source>
</evidence>
<name>A0ABS9CLY8_9FIRM</name>